<evidence type="ECO:0000313" key="3">
    <source>
        <dbReference type="EMBL" id="RCA11682.1"/>
    </source>
</evidence>
<evidence type="ECO:0000259" key="2">
    <source>
        <dbReference type="Pfam" id="PF07435"/>
    </source>
</evidence>
<feature type="domain" description="Regulatory protein YycH" evidence="2">
    <location>
        <begin position="12"/>
        <end position="424"/>
    </location>
</feature>
<dbReference type="STRING" id="53345.LIU_12635"/>
<keyword evidence="1" id="KW-0812">Transmembrane</keyword>
<keyword evidence="1" id="KW-1133">Transmembrane helix</keyword>
<comment type="caution">
    <text evidence="3">The sequence shown here is derived from an EMBL/GenBank/DDBJ whole genome shotgun (WGS) entry which is preliminary data.</text>
</comment>
<accession>A0A367CH33</accession>
<evidence type="ECO:0000313" key="4">
    <source>
        <dbReference type="Proteomes" id="UP000252797"/>
    </source>
</evidence>
<dbReference type="Gene3D" id="3.10.450.310">
    <property type="match status" value="1"/>
</dbReference>
<keyword evidence="1" id="KW-0472">Membrane</keyword>
<dbReference type="Proteomes" id="UP000252797">
    <property type="component" value="Unassembled WGS sequence"/>
</dbReference>
<dbReference type="CDD" id="cd15787">
    <property type="entry name" value="YycH_N"/>
    <property type="match status" value="1"/>
</dbReference>
<dbReference type="AlphaFoldDB" id="A0A367CH33"/>
<feature type="transmembrane region" description="Helical" evidence="1">
    <location>
        <begin position="7"/>
        <end position="27"/>
    </location>
</feature>
<proteinExistence type="predicted"/>
<protein>
    <recommendedName>
        <fullName evidence="2">Regulatory protein YycH domain-containing protein</fullName>
    </recommendedName>
</protein>
<organism evidence="3 4">
    <name type="scientific">Enterococcus durans</name>
    <dbReference type="NCBI Taxonomy" id="53345"/>
    <lineage>
        <taxon>Bacteria</taxon>
        <taxon>Bacillati</taxon>
        <taxon>Bacillota</taxon>
        <taxon>Bacilli</taxon>
        <taxon>Lactobacillales</taxon>
        <taxon>Enterococcaceae</taxon>
        <taxon>Enterococcus</taxon>
    </lineage>
</organism>
<evidence type="ECO:0000256" key="1">
    <source>
        <dbReference type="SAM" id="Phobius"/>
    </source>
</evidence>
<reference evidence="3 4" key="1">
    <citation type="submission" date="2015-06" db="EMBL/GenBank/DDBJ databases">
        <title>The Genome Sequence of Enterococcus durans 4EA1.</title>
        <authorList>
            <consortium name="The Broad Institute Genomics Platform"/>
            <consortium name="The Broad Institute Genome Sequencing Center for Infectious Disease"/>
            <person name="Earl A.M."/>
            <person name="Van Tyne D."/>
            <person name="Lebreton F."/>
            <person name="Saavedra J.T."/>
            <person name="Gilmore M.S."/>
            <person name="Manson Mcguire A."/>
            <person name="Clock S."/>
            <person name="Crupain M."/>
            <person name="Rangan U."/>
            <person name="Young S."/>
            <person name="Abouelleil A."/>
            <person name="Cao P."/>
            <person name="Chapman S.B."/>
            <person name="Griggs A."/>
            <person name="Priest M."/>
            <person name="Shea T."/>
            <person name="Wortman J."/>
            <person name="Nusbaum C."/>
            <person name="Birren B."/>
        </authorList>
    </citation>
    <scope>NUCLEOTIDE SEQUENCE [LARGE SCALE GENOMIC DNA]</scope>
    <source>
        <strain evidence="3 4">4EA1</strain>
    </source>
</reference>
<dbReference type="Gene3D" id="3.30.310.160">
    <property type="entry name" value="YycH protein, domain 2"/>
    <property type="match status" value="1"/>
</dbReference>
<dbReference type="InterPro" id="IPR042274">
    <property type="entry name" value="YycH/YycI_2"/>
</dbReference>
<sequence length="436" mass="49779">MKISEKVVRIGLILMIALSIYFSYAIWLSPAGKTSINVDETSSQVVESQNYRKASEVFLPLHLTWINAGSLKETNSENLITRLQTVVEGARFGRLSEVVSGNLEKFNQTKTIDEGVELTYNAPLLLSEYKDAFHLNFDISAITKEDDTPYFNRIQFDEKKDKVRFINYSDHTIYEASISIDWSDLEKELKATGIKWTEMNAEPSIMPTQYDTKNPVKLKKYSYILSQQPYTVFRNAFFQKPDEVKNNDESSELIFYDRNETMSIHSDTQVVDFRGETPEEASGDIFSESFPYISKLGSSLGNMRYFDRKENKIDYRIFVEGFPVFGSDSKGQVGIEIGDDSGGSEVNIQTSLNTIQVPIPSDEEVELPNTENVIQNLVDKGADKGKIQSIIVGYTWQNIKETNRVVDLLPEWYVKYQEQWYSVSELLVRLPGSEAK</sequence>
<dbReference type="Pfam" id="PF07435">
    <property type="entry name" value="YycH"/>
    <property type="match status" value="1"/>
</dbReference>
<gene>
    <name evidence="3" type="ORF">EA71_02447</name>
</gene>
<dbReference type="RefSeq" id="WP_113846234.1">
    <property type="nucleotide sequence ID" value="NZ_CAXUDG010000022.1"/>
</dbReference>
<dbReference type="EMBL" id="LEPB01000004">
    <property type="protein sequence ID" value="RCA11682.1"/>
    <property type="molecule type" value="Genomic_DNA"/>
</dbReference>
<name>A0A367CH33_9ENTE</name>
<dbReference type="InterPro" id="IPR009996">
    <property type="entry name" value="YycH"/>
</dbReference>